<dbReference type="AlphaFoldDB" id="A0AAD3DV54"/>
<dbReference type="EMBL" id="BMAR01000017">
    <property type="protein sequence ID" value="GFR47232.1"/>
    <property type="molecule type" value="Genomic_DNA"/>
</dbReference>
<proteinExistence type="inferred from homology"/>
<reference evidence="10 11" key="1">
    <citation type="journal article" date="2021" name="Sci. Rep.">
        <title>Genome sequencing of the multicellular alga Astrephomene provides insights into convergent evolution of germ-soma differentiation.</title>
        <authorList>
            <person name="Yamashita S."/>
            <person name="Yamamoto K."/>
            <person name="Matsuzaki R."/>
            <person name="Suzuki S."/>
            <person name="Yamaguchi H."/>
            <person name="Hirooka S."/>
            <person name="Minakuchi Y."/>
            <person name="Miyagishima S."/>
            <person name="Kawachi M."/>
            <person name="Toyoda A."/>
            <person name="Nozaki H."/>
        </authorList>
    </citation>
    <scope>NUCLEOTIDE SEQUENCE [LARGE SCALE GENOMIC DNA]</scope>
    <source>
        <strain evidence="10 11">NIES-4017</strain>
    </source>
</reference>
<dbReference type="GO" id="GO:0046872">
    <property type="term" value="F:metal ion binding"/>
    <property type="evidence" value="ECO:0007669"/>
    <property type="project" value="UniProtKB-KW"/>
</dbReference>
<comment type="similarity">
    <text evidence="2">Belongs to the SELO family.</text>
</comment>
<dbReference type="GO" id="GO:0016779">
    <property type="term" value="F:nucleotidyltransferase activity"/>
    <property type="evidence" value="ECO:0007669"/>
    <property type="project" value="UniProtKB-KW"/>
</dbReference>
<evidence type="ECO:0000256" key="9">
    <source>
        <dbReference type="ARBA" id="ARBA00031547"/>
    </source>
</evidence>
<sequence>MHLQGRHQALRYTRSLSFDRGHRFQRVVTIAAGASPTARLTQTASMEQQSAGPTRKLENLNFDNLTLRSLPIDPVVGGPIRQVEGACFSRVQPTPLANPQLVVASPEALALLDIDPSEISRPDFPAFFSGNRLLPGSEPAAHCYCGYQFGLFSGQLGDGAAMYLGEVVNSAGERWELQLKGAGKTPYSRQADGRKVLRSSLREFLCSEAMYHLGIPTTRAGSCVTSDSRVVRDVHYSGNPILERCTVVSRIAPTFLRFGSFEIFKPVDPMTGRRGSSAGLESALLPPLLHHVIRTYFPDIWAAHGGEV</sequence>
<evidence type="ECO:0000256" key="4">
    <source>
        <dbReference type="ARBA" id="ARBA00022695"/>
    </source>
</evidence>
<comment type="caution">
    <text evidence="10">The sequence shown here is derived from an EMBL/GenBank/DDBJ whole genome shotgun (WGS) entry which is preliminary data.</text>
</comment>
<dbReference type="InterPro" id="IPR003846">
    <property type="entry name" value="SelO"/>
</dbReference>
<accession>A0AAD3DV54</accession>
<dbReference type="PANTHER" id="PTHR12153:SF15">
    <property type="entry name" value="PROTEIN ADENYLYLTRANSFERASE SELO, MITOCHONDRIAL"/>
    <property type="match status" value="1"/>
</dbReference>
<gene>
    <name evidence="10" type="ORF">Agub_g8916</name>
</gene>
<evidence type="ECO:0000313" key="10">
    <source>
        <dbReference type="EMBL" id="GFR47232.1"/>
    </source>
</evidence>
<organism evidence="10 11">
    <name type="scientific">Astrephomene gubernaculifera</name>
    <dbReference type="NCBI Taxonomy" id="47775"/>
    <lineage>
        <taxon>Eukaryota</taxon>
        <taxon>Viridiplantae</taxon>
        <taxon>Chlorophyta</taxon>
        <taxon>core chlorophytes</taxon>
        <taxon>Chlorophyceae</taxon>
        <taxon>CS clade</taxon>
        <taxon>Chlamydomonadales</taxon>
        <taxon>Astrephomenaceae</taxon>
        <taxon>Astrephomene</taxon>
    </lineage>
</organism>
<evidence type="ECO:0000256" key="7">
    <source>
        <dbReference type="ARBA" id="ARBA00022840"/>
    </source>
</evidence>
<evidence type="ECO:0000256" key="8">
    <source>
        <dbReference type="ARBA" id="ARBA00022842"/>
    </source>
</evidence>
<dbReference type="Proteomes" id="UP001054857">
    <property type="component" value="Unassembled WGS sequence"/>
</dbReference>
<keyword evidence="8" id="KW-0460">Magnesium</keyword>
<keyword evidence="4" id="KW-0548">Nucleotidyltransferase</keyword>
<evidence type="ECO:0000256" key="1">
    <source>
        <dbReference type="ARBA" id="ARBA00001946"/>
    </source>
</evidence>
<protein>
    <recommendedName>
        <fullName evidence="9">Selenoprotein O</fullName>
    </recommendedName>
</protein>
<evidence type="ECO:0000256" key="5">
    <source>
        <dbReference type="ARBA" id="ARBA00022723"/>
    </source>
</evidence>
<dbReference type="GO" id="GO:0005524">
    <property type="term" value="F:ATP binding"/>
    <property type="evidence" value="ECO:0007669"/>
    <property type="project" value="UniProtKB-KW"/>
</dbReference>
<evidence type="ECO:0000256" key="3">
    <source>
        <dbReference type="ARBA" id="ARBA00022679"/>
    </source>
</evidence>
<name>A0AAD3DV54_9CHLO</name>
<keyword evidence="7" id="KW-0067">ATP-binding</keyword>
<keyword evidence="5" id="KW-0479">Metal-binding</keyword>
<keyword evidence="3" id="KW-0808">Transferase</keyword>
<evidence type="ECO:0000313" key="11">
    <source>
        <dbReference type="Proteomes" id="UP001054857"/>
    </source>
</evidence>
<evidence type="ECO:0000256" key="2">
    <source>
        <dbReference type="ARBA" id="ARBA00009747"/>
    </source>
</evidence>
<comment type="cofactor">
    <cofactor evidence="1">
        <name>Mg(2+)</name>
        <dbReference type="ChEBI" id="CHEBI:18420"/>
    </cofactor>
</comment>
<evidence type="ECO:0000256" key="6">
    <source>
        <dbReference type="ARBA" id="ARBA00022741"/>
    </source>
</evidence>
<keyword evidence="11" id="KW-1185">Reference proteome</keyword>
<dbReference type="Pfam" id="PF02696">
    <property type="entry name" value="SelO"/>
    <property type="match status" value="1"/>
</dbReference>
<keyword evidence="6" id="KW-0547">Nucleotide-binding</keyword>
<dbReference type="PANTHER" id="PTHR12153">
    <property type="entry name" value="SELENOPROTEIN O"/>
    <property type="match status" value="1"/>
</dbReference>
<feature type="non-terminal residue" evidence="10">
    <location>
        <position position="308"/>
    </location>
</feature>